<dbReference type="PROSITE" id="PS50943">
    <property type="entry name" value="HTH_CROC1"/>
    <property type="match status" value="1"/>
</dbReference>
<keyword evidence="3" id="KW-1185">Reference proteome</keyword>
<dbReference type="Pfam" id="PF01381">
    <property type="entry name" value="HTH_3"/>
    <property type="match status" value="1"/>
</dbReference>
<dbReference type="SUPFAM" id="SSF47413">
    <property type="entry name" value="lambda repressor-like DNA-binding domains"/>
    <property type="match status" value="1"/>
</dbReference>
<protein>
    <recommendedName>
        <fullName evidence="1">HTH cro/C1-type domain-containing protein</fullName>
    </recommendedName>
</protein>
<gene>
    <name evidence="2" type="ORF">SSE37_01850</name>
</gene>
<name>A3K4Q8_SAGS3</name>
<accession>A3K4Q8</accession>
<dbReference type="CDD" id="cd00093">
    <property type="entry name" value="HTH_XRE"/>
    <property type="match status" value="1"/>
</dbReference>
<dbReference type="SMART" id="SM00530">
    <property type="entry name" value="HTH_XRE"/>
    <property type="match status" value="1"/>
</dbReference>
<dbReference type="InterPro" id="IPR010982">
    <property type="entry name" value="Lambda_DNA-bd_dom_sf"/>
</dbReference>
<proteinExistence type="predicted"/>
<organism evidence="2 3">
    <name type="scientific">Sagittula stellata (strain ATCC 700073 / DSM 11524 / E-37)</name>
    <dbReference type="NCBI Taxonomy" id="388399"/>
    <lineage>
        <taxon>Bacteria</taxon>
        <taxon>Pseudomonadati</taxon>
        <taxon>Pseudomonadota</taxon>
        <taxon>Alphaproteobacteria</taxon>
        <taxon>Rhodobacterales</taxon>
        <taxon>Roseobacteraceae</taxon>
        <taxon>Sagittula</taxon>
    </lineage>
</organism>
<dbReference type="InterPro" id="IPR001387">
    <property type="entry name" value="Cro/C1-type_HTH"/>
</dbReference>
<dbReference type="GO" id="GO:0003677">
    <property type="term" value="F:DNA binding"/>
    <property type="evidence" value="ECO:0007669"/>
    <property type="project" value="InterPro"/>
</dbReference>
<dbReference type="Gene3D" id="1.10.260.40">
    <property type="entry name" value="lambda repressor-like DNA-binding domains"/>
    <property type="match status" value="1"/>
</dbReference>
<evidence type="ECO:0000313" key="3">
    <source>
        <dbReference type="Proteomes" id="UP000005713"/>
    </source>
</evidence>
<dbReference type="EMBL" id="AAYA01000007">
    <property type="protein sequence ID" value="EBA07957.1"/>
    <property type="molecule type" value="Genomic_DNA"/>
</dbReference>
<comment type="caution">
    <text evidence="2">The sequence shown here is derived from an EMBL/GenBank/DDBJ whole genome shotgun (WGS) entry which is preliminary data.</text>
</comment>
<dbReference type="Proteomes" id="UP000005713">
    <property type="component" value="Unassembled WGS sequence"/>
</dbReference>
<dbReference type="AlphaFoldDB" id="A3K4Q8"/>
<evidence type="ECO:0000313" key="2">
    <source>
        <dbReference type="EMBL" id="EBA07957.1"/>
    </source>
</evidence>
<sequence length="103" mass="11096">MNLSQLVDHLQGTTPMTAISPDRLIELRKLRGLGRPKLAKLSGLSERQIARLEGALPMKDAPSAKMLTQLSDALRVEPGAFSGDAPLTDSDFDFTHGKSCSCC</sequence>
<feature type="domain" description="HTH cro/C1-type" evidence="1">
    <location>
        <begin position="24"/>
        <end position="81"/>
    </location>
</feature>
<reference evidence="2 3" key="1">
    <citation type="submission" date="2006-06" db="EMBL/GenBank/DDBJ databases">
        <authorList>
            <person name="Moran M.A."/>
            <person name="Ferriera S."/>
            <person name="Johnson J."/>
            <person name="Kravitz S."/>
            <person name="Beeson K."/>
            <person name="Sutton G."/>
            <person name="Rogers Y.-H."/>
            <person name="Friedman R."/>
            <person name="Frazier M."/>
            <person name="Venter J.C."/>
        </authorList>
    </citation>
    <scope>NUCLEOTIDE SEQUENCE [LARGE SCALE GENOMIC DNA]</scope>
    <source>
        <strain evidence="2 3">E-37</strain>
    </source>
</reference>
<evidence type="ECO:0000259" key="1">
    <source>
        <dbReference type="PROSITE" id="PS50943"/>
    </source>
</evidence>